<comment type="similarity">
    <text evidence="8">Belongs to the ABC transporter superfamily. Energy-coupling factor EcfA family.</text>
</comment>
<evidence type="ECO:0000256" key="7">
    <source>
        <dbReference type="ARBA" id="ARBA00023136"/>
    </source>
</evidence>
<dbReference type="EMBL" id="CP034841">
    <property type="protein sequence ID" value="QBF34542.1"/>
    <property type="molecule type" value="Genomic_DNA"/>
</dbReference>
<dbReference type="PANTHER" id="PTHR43553">
    <property type="entry name" value="HEAVY METAL TRANSPORTER"/>
    <property type="match status" value="1"/>
</dbReference>
<dbReference type="RefSeq" id="WP_130429320.1">
    <property type="nucleotide sequence ID" value="NZ_CP034841.1"/>
</dbReference>
<dbReference type="NCBIfam" id="TIGR04521">
    <property type="entry name" value="ECF_ATPase_2"/>
    <property type="match status" value="1"/>
</dbReference>
<dbReference type="PANTHER" id="PTHR43553:SF27">
    <property type="entry name" value="ENERGY-COUPLING FACTOR TRANSPORTER ATP-BINDING PROTEIN ECFA2"/>
    <property type="match status" value="1"/>
</dbReference>
<keyword evidence="7 8" id="KW-0472">Membrane</keyword>
<dbReference type="InterPro" id="IPR015856">
    <property type="entry name" value="ABC_transpr_CbiO/EcfA_su"/>
</dbReference>
<evidence type="ECO:0000313" key="11">
    <source>
        <dbReference type="Proteomes" id="UP000289326"/>
    </source>
</evidence>
<evidence type="ECO:0000256" key="5">
    <source>
        <dbReference type="ARBA" id="ARBA00022840"/>
    </source>
</evidence>
<dbReference type="InterPro" id="IPR050095">
    <property type="entry name" value="ECF_ABC_transporter_ATP-bd"/>
</dbReference>
<dbReference type="AlphaFoldDB" id="A0A4V0ZAF7"/>
<comment type="subcellular location">
    <subcellularLocation>
        <location evidence="1 8">Cell membrane</location>
        <topology evidence="1 8">Peripheral membrane protein</topology>
    </subcellularLocation>
</comment>
<dbReference type="GO" id="GO:0043190">
    <property type="term" value="C:ATP-binding cassette (ABC) transporter complex"/>
    <property type="evidence" value="ECO:0007669"/>
    <property type="project" value="TreeGrafter"/>
</dbReference>
<dbReference type="Gene3D" id="3.40.50.300">
    <property type="entry name" value="P-loop containing nucleotide triphosphate hydrolases"/>
    <property type="match status" value="1"/>
</dbReference>
<dbReference type="GO" id="GO:0042626">
    <property type="term" value="F:ATPase-coupled transmembrane transporter activity"/>
    <property type="evidence" value="ECO:0007669"/>
    <property type="project" value="TreeGrafter"/>
</dbReference>
<comment type="function">
    <text evidence="8">ATP-binding (A) component of a common energy-coupling factor (ECF) ABC-transporter complex.</text>
</comment>
<dbReference type="InterPro" id="IPR027417">
    <property type="entry name" value="P-loop_NTPase"/>
</dbReference>
<evidence type="ECO:0000256" key="3">
    <source>
        <dbReference type="ARBA" id="ARBA00022475"/>
    </source>
</evidence>
<keyword evidence="4 8" id="KW-0547">Nucleotide-binding</keyword>
<evidence type="ECO:0000256" key="8">
    <source>
        <dbReference type="RuleBase" id="RU365104"/>
    </source>
</evidence>
<dbReference type="InterPro" id="IPR003593">
    <property type="entry name" value="AAA+_ATPase"/>
</dbReference>
<dbReference type="InterPro" id="IPR030946">
    <property type="entry name" value="EcfA2"/>
</dbReference>
<accession>A0A4V0ZAF7</accession>
<dbReference type="EC" id="7.-.-.-" evidence="8"/>
<dbReference type="PROSITE" id="PS00211">
    <property type="entry name" value="ABC_TRANSPORTER_1"/>
    <property type="match status" value="1"/>
</dbReference>
<gene>
    <name evidence="10" type="ORF">EG856_01200</name>
</gene>
<keyword evidence="6" id="KW-1278">Translocase</keyword>
<keyword evidence="5 8" id="KW-0067">ATP-binding</keyword>
<dbReference type="KEGG" id="mphi:EG856_01200"/>
<dbReference type="GO" id="GO:0005524">
    <property type="term" value="F:ATP binding"/>
    <property type="evidence" value="ECO:0007669"/>
    <property type="project" value="UniProtKB-UniRule"/>
</dbReference>
<keyword evidence="11" id="KW-1185">Reference proteome</keyword>
<name>A0A4V0ZAF7_9BACT</name>
<keyword evidence="2 8" id="KW-0813">Transport</keyword>
<dbReference type="OrthoDB" id="9784332at2"/>
<evidence type="ECO:0000256" key="6">
    <source>
        <dbReference type="ARBA" id="ARBA00022967"/>
    </source>
</evidence>
<dbReference type="InterPro" id="IPR017871">
    <property type="entry name" value="ABC_transporter-like_CS"/>
</dbReference>
<dbReference type="Proteomes" id="UP000289326">
    <property type="component" value="Chromosome"/>
</dbReference>
<dbReference type="GO" id="GO:0016887">
    <property type="term" value="F:ATP hydrolysis activity"/>
    <property type="evidence" value="ECO:0007669"/>
    <property type="project" value="InterPro"/>
</dbReference>
<dbReference type="InterPro" id="IPR003439">
    <property type="entry name" value="ABC_transporter-like_ATP-bd"/>
</dbReference>
<organism evidence="10 11">
    <name type="scientific">Mycoplasmopsis phocirhinis</name>
    <dbReference type="NCBI Taxonomy" id="142650"/>
    <lineage>
        <taxon>Bacteria</taxon>
        <taxon>Bacillati</taxon>
        <taxon>Mycoplasmatota</taxon>
        <taxon>Mycoplasmoidales</taxon>
        <taxon>Metamycoplasmataceae</taxon>
        <taxon>Mycoplasmopsis</taxon>
    </lineage>
</organism>
<evidence type="ECO:0000256" key="1">
    <source>
        <dbReference type="ARBA" id="ARBA00004202"/>
    </source>
</evidence>
<protein>
    <recommendedName>
        <fullName evidence="8">Energy-coupling factor transporter ATP-binding protein EcfA2</fullName>
        <ecNumber evidence="8">7.-.-.-</ecNumber>
    </recommendedName>
</protein>
<evidence type="ECO:0000256" key="4">
    <source>
        <dbReference type="ARBA" id="ARBA00022741"/>
    </source>
</evidence>
<evidence type="ECO:0000259" key="9">
    <source>
        <dbReference type="PROSITE" id="PS50893"/>
    </source>
</evidence>
<sequence>MEIKIRQLSHTYSRGTRMEFTSLKDVNLNINQGEFIGVIGQTGSGKSTLVEHLNALLLPTKGSIQWNFKNIKKNKNNIDEEIFDDQIELKASWIEKSGFRNGSKIEVFKQKKLKKVKRAKEIRKKVAIAFQFAEYQLFEETIEKDIMFGPLSFGVDKTEAKNRAQKYLNLCGLDDSFLAKSPFNLSGGQKRRVALAGILAIEPDIIVADEPTAGLDPVGVQEILEIFTKLNKLGKTIVIVTHDLDNVLQVTSRVLLMKDGRLIKDGTTREILRDTEFLNKNSMQPPKILEFITKLQQRGLNVPHNIKNIDELANFLNQKLAQKRGK</sequence>
<dbReference type="SUPFAM" id="SSF52540">
    <property type="entry name" value="P-loop containing nucleoside triphosphate hydrolases"/>
    <property type="match status" value="1"/>
</dbReference>
<dbReference type="CDD" id="cd03225">
    <property type="entry name" value="ABC_cobalt_CbiO_domain1"/>
    <property type="match status" value="1"/>
</dbReference>
<dbReference type="SMART" id="SM00382">
    <property type="entry name" value="AAA"/>
    <property type="match status" value="1"/>
</dbReference>
<dbReference type="Pfam" id="PF00005">
    <property type="entry name" value="ABC_tran"/>
    <property type="match status" value="2"/>
</dbReference>
<dbReference type="NCBIfam" id="NF010170">
    <property type="entry name" value="PRK13651.1"/>
    <property type="match status" value="1"/>
</dbReference>
<evidence type="ECO:0000256" key="2">
    <source>
        <dbReference type="ARBA" id="ARBA00022448"/>
    </source>
</evidence>
<reference evidence="10 11" key="1">
    <citation type="submission" date="2019-01" db="EMBL/GenBank/DDBJ databases">
        <title>Complete sequence and annotation of the Mycoplasma phocirhinis strain 852T genome.</title>
        <authorList>
            <person name="Frasca S.Jr."/>
            <person name="Kutish G.F."/>
            <person name="Castellanos Gell J."/>
            <person name="Michaels D.L."/>
            <person name="Brown D.R."/>
        </authorList>
    </citation>
    <scope>NUCLEOTIDE SEQUENCE [LARGE SCALE GENOMIC DNA]</scope>
    <source>
        <strain evidence="10 11">852</strain>
    </source>
</reference>
<comment type="subunit">
    <text evidence="8">Forms a stable energy-coupling factor (ECF) transporter complex composed of 2 membrane-embedded substrate-binding proteins (S component), 2 ATP-binding proteins (A component) and 2 transmembrane proteins (T component).</text>
</comment>
<feature type="domain" description="ABC transporter" evidence="9">
    <location>
        <begin position="3"/>
        <end position="284"/>
    </location>
</feature>
<dbReference type="PROSITE" id="PS50893">
    <property type="entry name" value="ABC_TRANSPORTER_2"/>
    <property type="match status" value="1"/>
</dbReference>
<proteinExistence type="inferred from homology"/>
<keyword evidence="3 8" id="KW-1003">Cell membrane</keyword>
<evidence type="ECO:0000313" key="10">
    <source>
        <dbReference type="EMBL" id="QBF34542.1"/>
    </source>
</evidence>